<dbReference type="InParanoid" id="A0A1D3CSA6"/>
<evidence type="ECO:0000313" key="2">
    <source>
        <dbReference type="Proteomes" id="UP000095192"/>
    </source>
</evidence>
<reference evidence="1 2" key="1">
    <citation type="journal article" date="2016" name="BMC Genomics">
        <title>Comparative genomics reveals Cyclospora cayetanensis possesses coccidia-like metabolism and invasion components but unique surface antigens.</title>
        <authorList>
            <person name="Liu S."/>
            <person name="Wang L."/>
            <person name="Zheng H."/>
            <person name="Xu Z."/>
            <person name="Roellig D.M."/>
            <person name="Li N."/>
            <person name="Frace M.A."/>
            <person name="Tang K."/>
            <person name="Arrowood M.J."/>
            <person name="Moss D.M."/>
            <person name="Zhang L."/>
            <person name="Feng Y."/>
            <person name="Xiao L."/>
        </authorList>
    </citation>
    <scope>NUCLEOTIDE SEQUENCE [LARGE SCALE GENOMIC DNA]</scope>
    <source>
        <strain evidence="1 2">CHN_HEN01</strain>
    </source>
</reference>
<proteinExistence type="predicted"/>
<accession>A0A1D3CSA6</accession>
<name>A0A1D3CSA6_9EIME</name>
<protein>
    <submittedName>
        <fullName evidence="1">Uncharacterized protein</fullName>
    </submittedName>
</protein>
<comment type="caution">
    <text evidence="1">The sequence shown here is derived from an EMBL/GenBank/DDBJ whole genome shotgun (WGS) entry which is preliminary data.</text>
</comment>
<keyword evidence="2" id="KW-1185">Reference proteome</keyword>
<evidence type="ECO:0000313" key="1">
    <source>
        <dbReference type="EMBL" id="OEH74089.1"/>
    </source>
</evidence>
<dbReference type="VEuPathDB" id="ToxoDB:cyc_07348"/>
<dbReference type="Proteomes" id="UP000095192">
    <property type="component" value="Unassembled WGS sequence"/>
</dbReference>
<dbReference type="AlphaFoldDB" id="A0A1D3CSA6"/>
<gene>
    <name evidence="1" type="ORF">cyc_07348</name>
</gene>
<sequence length="403" mass="43980">MGFFLPALLLGGFGVSQHLASKELDDLIRESEQPIFGFWWGVGLGIVVGFWAGCNFGPLLARASGFAKAGIALFSPGTEPQEEAERVRAERSSPAAQFWRSCEDCEGTEAPTNGICAVASGWREGRGGLQVCLAPPPAPCRCSPMYRLRKDFDEAFHACMLGIKALRRACVLTCWSLRSPRGLSSRRTERRDARQPELGALPSLNAGIQLFWLQHTNYSSCTERLAAAARLAFAAALAGTTSRCGIFRVCFSVLKGALQSEGPRWCAFEAEPIATTRLGRGPAAIVYVRFSVKPRTPPLSTVSLPLCDSSGRGIPIKNLRYILHDQISPDYSCISLYFQRQEGAQEEVQACNNPVEGPSSVSVAFLLHNRDAASFGVFVDRRALAEDHLLVFLSFAFPWFPAL</sequence>
<organism evidence="1 2">
    <name type="scientific">Cyclospora cayetanensis</name>
    <dbReference type="NCBI Taxonomy" id="88456"/>
    <lineage>
        <taxon>Eukaryota</taxon>
        <taxon>Sar</taxon>
        <taxon>Alveolata</taxon>
        <taxon>Apicomplexa</taxon>
        <taxon>Conoidasida</taxon>
        <taxon>Coccidia</taxon>
        <taxon>Eucoccidiorida</taxon>
        <taxon>Eimeriorina</taxon>
        <taxon>Eimeriidae</taxon>
        <taxon>Cyclospora</taxon>
    </lineage>
</organism>
<dbReference type="EMBL" id="JROU02002129">
    <property type="protein sequence ID" value="OEH74089.1"/>
    <property type="molecule type" value="Genomic_DNA"/>
</dbReference>